<dbReference type="AlphaFoldDB" id="A0AA38M1C7"/>
<proteinExistence type="predicted"/>
<dbReference type="Gene3D" id="6.10.140.250">
    <property type="match status" value="1"/>
</dbReference>
<evidence type="ECO:0000256" key="1">
    <source>
        <dbReference type="SAM" id="MobiDB-lite"/>
    </source>
</evidence>
<sequence length="105" mass="12299">MLRSKDILFFYYKSKYERKEKERRIAESPGGLDPCEVMESLPEPMRTAFESRDIPALQEAVKHMEEHEFKYHLDRCIKSGLWVPGPEDSKDQRPAETLASVNQEP</sequence>
<name>A0AA38M1C7_9CUCU</name>
<gene>
    <name evidence="3" type="ORF">Zmor_024820</name>
</gene>
<dbReference type="InterPro" id="IPR013873">
    <property type="entry name" value="Cdc37_C"/>
</dbReference>
<evidence type="ECO:0000313" key="4">
    <source>
        <dbReference type="Proteomes" id="UP001168821"/>
    </source>
</evidence>
<dbReference type="Proteomes" id="UP001168821">
    <property type="component" value="Unassembled WGS sequence"/>
</dbReference>
<dbReference type="GO" id="GO:0005737">
    <property type="term" value="C:cytoplasm"/>
    <property type="evidence" value="ECO:0007669"/>
    <property type="project" value="TreeGrafter"/>
</dbReference>
<dbReference type="GO" id="GO:0006457">
    <property type="term" value="P:protein folding"/>
    <property type="evidence" value="ECO:0007669"/>
    <property type="project" value="TreeGrafter"/>
</dbReference>
<evidence type="ECO:0000313" key="3">
    <source>
        <dbReference type="EMBL" id="KAJ3632066.1"/>
    </source>
</evidence>
<dbReference type="GO" id="GO:0031072">
    <property type="term" value="F:heat shock protein binding"/>
    <property type="evidence" value="ECO:0007669"/>
    <property type="project" value="TreeGrafter"/>
</dbReference>
<organism evidence="3 4">
    <name type="scientific">Zophobas morio</name>
    <dbReference type="NCBI Taxonomy" id="2755281"/>
    <lineage>
        <taxon>Eukaryota</taxon>
        <taxon>Metazoa</taxon>
        <taxon>Ecdysozoa</taxon>
        <taxon>Arthropoda</taxon>
        <taxon>Hexapoda</taxon>
        <taxon>Insecta</taxon>
        <taxon>Pterygota</taxon>
        <taxon>Neoptera</taxon>
        <taxon>Endopterygota</taxon>
        <taxon>Coleoptera</taxon>
        <taxon>Polyphaga</taxon>
        <taxon>Cucujiformia</taxon>
        <taxon>Tenebrionidae</taxon>
        <taxon>Zophobas</taxon>
    </lineage>
</organism>
<dbReference type="PANTHER" id="PTHR12800">
    <property type="entry name" value="CDC37-RELATED"/>
    <property type="match status" value="1"/>
</dbReference>
<dbReference type="SMART" id="SM01069">
    <property type="entry name" value="CDC37_C"/>
    <property type="match status" value="1"/>
</dbReference>
<dbReference type="SUPFAM" id="SSF101391">
    <property type="entry name" value="Hsp90 co-chaperone CDC37"/>
    <property type="match status" value="1"/>
</dbReference>
<dbReference type="EMBL" id="JALNTZ010000754">
    <property type="protein sequence ID" value="KAJ3632066.1"/>
    <property type="molecule type" value="Genomic_DNA"/>
</dbReference>
<comment type="caution">
    <text evidence="3">The sequence shown here is derived from an EMBL/GenBank/DDBJ whole genome shotgun (WGS) entry which is preliminary data.</text>
</comment>
<evidence type="ECO:0000259" key="2">
    <source>
        <dbReference type="SMART" id="SM01069"/>
    </source>
</evidence>
<dbReference type="GO" id="GO:0051087">
    <property type="term" value="F:protein-folding chaperone binding"/>
    <property type="evidence" value="ECO:0007669"/>
    <property type="project" value="TreeGrafter"/>
</dbReference>
<dbReference type="GO" id="GO:0050821">
    <property type="term" value="P:protein stabilization"/>
    <property type="evidence" value="ECO:0007669"/>
    <property type="project" value="TreeGrafter"/>
</dbReference>
<accession>A0AA38M1C7</accession>
<dbReference type="InterPro" id="IPR004918">
    <property type="entry name" value="Cdc37"/>
</dbReference>
<dbReference type="Pfam" id="PF08564">
    <property type="entry name" value="CDC37_C"/>
    <property type="match status" value="1"/>
</dbReference>
<dbReference type="GO" id="GO:0051082">
    <property type="term" value="F:unfolded protein binding"/>
    <property type="evidence" value="ECO:0007669"/>
    <property type="project" value="TreeGrafter"/>
</dbReference>
<reference evidence="3" key="1">
    <citation type="journal article" date="2023" name="G3 (Bethesda)">
        <title>Whole genome assemblies of Zophobas morio and Tenebrio molitor.</title>
        <authorList>
            <person name="Kaur S."/>
            <person name="Stinson S.A."/>
            <person name="diCenzo G.C."/>
        </authorList>
    </citation>
    <scope>NUCLEOTIDE SEQUENCE</scope>
    <source>
        <strain evidence="3">QUZm001</strain>
    </source>
</reference>
<feature type="domain" description="Cdc37 C-terminal" evidence="2">
    <location>
        <begin position="26"/>
        <end position="104"/>
    </location>
</feature>
<dbReference type="PANTHER" id="PTHR12800:SF4">
    <property type="entry name" value="HSP90 CO-CHAPERONE CDC37"/>
    <property type="match status" value="1"/>
</dbReference>
<keyword evidence="4" id="KW-1185">Reference proteome</keyword>
<protein>
    <recommendedName>
        <fullName evidence="2">Cdc37 C-terminal domain-containing protein</fullName>
    </recommendedName>
</protein>
<feature type="region of interest" description="Disordered" evidence="1">
    <location>
        <begin position="84"/>
        <end position="105"/>
    </location>
</feature>